<protein>
    <submittedName>
        <fullName evidence="2">Uncharacterized protein</fullName>
    </submittedName>
</protein>
<dbReference type="AlphaFoldDB" id="A0ABD2YM82"/>
<proteinExistence type="predicted"/>
<keyword evidence="3" id="KW-1185">Reference proteome</keyword>
<feature type="compositionally biased region" description="Polar residues" evidence="1">
    <location>
        <begin position="94"/>
        <end position="105"/>
    </location>
</feature>
<dbReference type="Proteomes" id="UP001630127">
    <property type="component" value="Unassembled WGS sequence"/>
</dbReference>
<organism evidence="2 3">
    <name type="scientific">Cinchona calisaya</name>
    <dbReference type="NCBI Taxonomy" id="153742"/>
    <lineage>
        <taxon>Eukaryota</taxon>
        <taxon>Viridiplantae</taxon>
        <taxon>Streptophyta</taxon>
        <taxon>Embryophyta</taxon>
        <taxon>Tracheophyta</taxon>
        <taxon>Spermatophyta</taxon>
        <taxon>Magnoliopsida</taxon>
        <taxon>eudicotyledons</taxon>
        <taxon>Gunneridae</taxon>
        <taxon>Pentapetalae</taxon>
        <taxon>asterids</taxon>
        <taxon>lamiids</taxon>
        <taxon>Gentianales</taxon>
        <taxon>Rubiaceae</taxon>
        <taxon>Cinchonoideae</taxon>
        <taxon>Cinchoneae</taxon>
        <taxon>Cinchona</taxon>
    </lineage>
</organism>
<reference evidence="2 3" key="1">
    <citation type="submission" date="2024-11" db="EMBL/GenBank/DDBJ databases">
        <title>A near-complete genome assembly of Cinchona calisaya.</title>
        <authorList>
            <person name="Lian D.C."/>
            <person name="Zhao X.W."/>
            <person name="Wei L."/>
        </authorList>
    </citation>
    <scope>NUCLEOTIDE SEQUENCE [LARGE SCALE GENOMIC DNA]</scope>
    <source>
        <tissue evidence="2">Nenye</tissue>
    </source>
</reference>
<accession>A0ABD2YM82</accession>
<gene>
    <name evidence="2" type="ORF">ACH5RR_032407</name>
</gene>
<dbReference type="EMBL" id="JBJUIK010000013">
    <property type="protein sequence ID" value="KAL3507025.1"/>
    <property type="molecule type" value="Genomic_DNA"/>
</dbReference>
<evidence type="ECO:0000313" key="2">
    <source>
        <dbReference type="EMBL" id="KAL3507025.1"/>
    </source>
</evidence>
<comment type="caution">
    <text evidence="2">The sequence shown here is derived from an EMBL/GenBank/DDBJ whole genome shotgun (WGS) entry which is preliminary data.</text>
</comment>
<feature type="region of interest" description="Disordered" evidence="1">
    <location>
        <begin position="81"/>
        <end position="105"/>
    </location>
</feature>
<evidence type="ECO:0000313" key="3">
    <source>
        <dbReference type="Proteomes" id="UP001630127"/>
    </source>
</evidence>
<sequence>MATFLSMTRRQPDAYALKSFADVVNALMPVTLIKKLGILKRANMVQTLTLGEASGPSQQDKQQIPVGYTLNISNHMEVRAQESPNADEGVDTAPNVQETGNPNRSTNVNAVVHAAVTNEKMLVTRCRG</sequence>
<name>A0ABD2YM82_9GENT</name>
<evidence type="ECO:0000256" key="1">
    <source>
        <dbReference type="SAM" id="MobiDB-lite"/>
    </source>
</evidence>